<evidence type="ECO:0000313" key="4">
    <source>
        <dbReference type="Proteomes" id="UP001208656"/>
    </source>
</evidence>
<evidence type="ECO:0000259" key="2">
    <source>
        <dbReference type="Pfam" id="PF14535"/>
    </source>
</evidence>
<dbReference type="Pfam" id="PF00501">
    <property type="entry name" value="AMP-binding"/>
    <property type="match status" value="1"/>
</dbReference>
<feature type="domain" description="AMP-dependent synthetase/ligase" evidence="1">
    <location>
        <begin position="93"/>
        <end position="287"/>
    </location>
</feature>
<feature type="domain" description="AMP-dependent ligase C-terminal" evidence="2">
    <location>
        <begin position="338"/>
        <end position="421"/>
    </location>
</feature>
<dbReference type="RefSeq" id="WP_263061596.1">
    <property type="nucleotide sequence ID" value="NZ_JAOUSE010000022.1"/>
</dbReference>
<dbReference type="InterPro" id="IPR042099">
    <property type="entry name" value="ANL_N_sf"/>
</dbReference>
<sequence>MKTVKKYRFYDFETSLEDYQLHKLNQMLAFIVRQNEFYKEKLTNISIPIQSKNDLASLPFTTKEELIKDQQDYPPFGRNHSYPLQYYNRFHQTSGTSGCPLKILDTKTSWQWWENCWLEVLKSSKVQETDRVFLAFSFGPFVGFWGGFEAAKKLGALVITSGSQTSKDRLQTIVELEATVLLCTPSYALHLVEIAKELNLDLKKTAIQKIITAGEPGGSIPSIRKRIEEAWSAKVFDHVGMTEMGAYGYSCEMQNGLHINESEFIAEIINPDTLEPVDPGDTGELVLTNLGRYGYPLIRYRTGDLVKFDPTPCPCGNTYTFLPGGLIGRKDDMVVIRGINIFPSSIESIIREFDEILEFRIVYYTIDNMDQIKVQIETREPSLKETLATLLRQRIGLRIQVEVVERLPRFELKGRRVLDLRNHVRVV</sequence>
<dbReference type="InterPro" id="IPR045851">
    <property type="entry name" value="AMP-bd_C_sf"/>
</dbReference>
<dbReference type="PANTHER" id="PTHR43845">
    <property type="entry name" value="BLR5969 PROTEIN"/>
    <property type="match status" value="1"/>
</dbReference>
<dbReference type="Gene3D" id="3.40.50.12780">
    <property type="entry name" value="N-terminal domain of ligase-like"/>
    <property type="match status" value="1"/>
</dbReference>
<dbReference type="InterPro" id="IPR028154">
    <property type="entry name" value="AMP-dep_Lig_C"/>
</dbReference>
<dbReference type="PANTHER" id="PTHR43845:SF1">
    <property type="entry name" value="BLR5969 PROTEIN"/>
    <property type="match status" value="1"/>
</dbReference>
<name>A0ABT2WKF7_9BACI</name>
<dbReference type="EMBL" id="JAOUSE010000022">
    <property type="protein sequence ID" value="MCU9594497.1"/>
    <property type="molecule type" value="Genomic_DNA"/>
</dbReference>
<evidence type="ECO:0000313" key="3">
    <source>
        <dbReference type="EMBL" id="MCU9594497.1"/>
    </source>
</evidence>
<dbReference type="InterPro" id="IPR000873">
    <property type="entry name" value="AMP-dep_synth/lig_dom"/>
</dbReference>
<comment type="caution">
    <text evidence="3">The sequence shown here is derived from an EMBL/GenBank/DDBJ whole genome shotgun (WGS) entry which is preliminary data.</text>
</comment>
<accession>A0ABT2WKF7</accession>
<evidence type="ECO:0000259" key="1">
    <source>
        <dbReference type="Pfam" id="PF00501"/>
    </source>
</evidence>
<dbReference type="Pfam" id="PF14535">
    <property type="entry name" value="AMP-binding_C_2"/>
    <property type="match status" value="1"/>
</dbReference>
<keyword evidence="4" id="KW-1185">Reference proteome</keyword>
<dbReference type="Proteomes" id="UP001208656">
    <property type="component" value="Unassembled WGS sequence"/>
</dbReference>
<reference evidence="3 4" key="1">
    <citation type="submission" date="2022-10" db="EMBL/GenBank/DDBJ databases">
        <title>Description of Fervidibacillus gen. nov. in the family Fervidibacillaceae fam. nov. with two species, Fervidibacillus albus sp. nov., and Fervidibacillus halotolerans sp. nov., isolated from tidal flat sediments.</title>
        <authorList>
            <person name="Kwon K.K."/>
            <person name="Yang S.-H."/>
        </authorList>
    </citation>
    <scope>NUCLEOTIDE SEQUENCE [LARGE SCALE GENOMIC DNA]</scope>
    <source>
        <strain evidence="3 4">DSM 23332</strain>
    </source>
</reference>
<organism evidence="3 4">
    <name type="scientific">Pallidibacillus thermolactis</name>
    <dbReference type="NCBI Taxonomy" id="251051"/>
    <lineage>
        <taxon>Bacteria</taxon>
        <taxon>Bacillati</taxon>
        <taxon>Bacillota</taxon>
        <taxon>Bacilli</taxon>
        <taxon>Bacillales</taxon>
        <taxon>Bacillaceae</taxon>
        <taxon>Pallidibacillus</taxon>
    </lineage>
</organism>
<gene>
    <name evidence="3" type="ORF">OEV82_08515</name>
</gene>
<proteinExistence type="predicted"/>
<dbReference type="SUPFAM" id="SSF56801">
    <property type="entry name" value="Acetyl-CoA synthetase-like"/>
    <property type="match status" value="1"/>
</dbReference>
<dbReference type="Gene3D" id="3.30.300.30">
    <property type="match status" value="1"/>
</dbReference>
<protein>
    <submittedName>
        <fullName evidence="3">AMP-binding protein</fullName>
    </submittedName>
</protein>